<evidence type="ECO:0000313" key="1">
    <source>
        <dbReference type="EMBL" id="AKQ41734.1"/>
    </source>
</evidence>
<dbReference type="PROSITE" id="PS51257">
    <property type="entry name" value="PROKAR_LIPOPROTEIN"/>
    <property type="match status" value="1"/>
</dbReference>
<dbReference type="PATRIC" id="fig|1648404.4.peg.1344"/>
<evidence type="ECO:0000313" key="2">
    <source>
        <dbReference type="Proteomes" id="UP000059113"/>
    </source>
</evidence>
<dbReference type="InterPro" id="IPR022061">
    <property type="entry name" value="DUF3617"/>
</dbReference>
<dbReference type="RefSeq" id="WP_048885253.1">
    <property type="nucleotide sequence ID" value="NZ_CP011310.1"/>
</dbReference>
<evidence type="ECO:0008006" key="3">
    <source>
        <dbReference type="Google" id="ProtNLM"/>
    </source>
</evidence>
<reference evidence="1" key="2">
    <citation type="submission" date="2016-04" db="EMBL/GenBank/DDBJ databases">
        <authorList>
            <person name="Evans L.H."/>
            <person name="Alamgir A."/>
            <person name="Owens N."/>
            <person name="Weber N.D."/>
            <person name="Virtaneva K."/>
            <person name="Barbian K."/>
            <person name="Babar A."/>
            <person name="Rosenke K."/>
        </authorList>
    </citation>
    <scope>NUCLEOTIDE SEQUENCE</scope>
    <source>
        <strain evidence="1">S21-N3</strain>
    </source>
</reference>
<proteinExistence type="predicted"/>
<dbReference type="STRING" id="1648404.CP97_06430"/>
<protein>
    <recommendedName>
        <fullName evidence="3">DUF3617 family protein</fullName>
    </recommendedName>
</protein>
<dbReference type="Proteomes" id="UP000059113">
    <property type="component" value="Chromosome"/>
</dbReference>
<keyword evidence="2" id="KW-1185">Reference proteome</keyword>
<dbReference type="Pfam" id="PF12276">
    <property type="entry name" value="DUF3617"/>
    <property type="match status" value="1"/>
</dbReference>
<name>A0A0H4VF93_9SPHN</name>
<accession>A0A0H4VF93</accession>
<dbReference type="OrthoDB" id="7405484at2"/>
<organism evidence="1 2">
    <name type="scientific">Aurantiacibacter atlanticus</name>
    <dbReference type="NCBI Taxonomy" id="1648404"/>
    <lineage>
        <taxon>Bacteria</taxon>
        <taxon>Pseudomonadati</taxon>
        <taxon>Pseudomonadota</taxon>
        <taxon>Alphaproteobacteria</taxon>
        <taxon>Sphingomonadales</taxon>
        <taxon>Erythrobacteraceae</taxon>
        <taxon>Aurantiacibacter</taxon>
    </lineage>
</organism>
<gene>
    <name evidence="1" type="ORF">CP97_06430</name>
</gene>
<dbReference type="AlphaFoldDB" id="A0A0H4VF93"/>
<sequence>MRPIHALPLIAALALAACNNDDDEALTDEDLAGSTIQDNGAMPQPGEYATTVELIDFVDPDLDQATMARARSEFEIGAAEPSLYCVTEETTREVWLSDMTEATCTLSRFTADGNSLDGAMTCSSDIGLNGPLEMTGTAGGQSADLRMSYTMPEDAGAGTVTMRVLSERIGDCS</sequence>
<reference evidence="1" key="1">
    <citation type="journal article" date="2015" name="Int. J. Syst. Evol. Microbiol.">
        <title>Erythrobacter atlanticus sp. nov., a bacterium from ocean sediment able to degrade polycyclic aromatic hydrocarbons.</title>
        <authorList>
            <person name="Zhuang L."/>
            <person name="Liu Y."/>
            <person name="Wang L."/>
            <person name="Wang W."/>
            <person name="Shao Z."/>
        </authorList>
    </citation>
    <scope>NUCLEOTIDE SEQUENCE [LARGE SCALE GENOMIC DNA]</scope>
    <source>
        <strain evidence="1">S21-N3</strain>
    </source>
</reference>
<dbReference type="EMBL" id="CP011310">
    <property type="protein sequence ID" value="AKQ41734.1"/>
    <property type="molecule type" value="Genomic_DNA"/>
</dbReference>
<dbReference type="KEGG" id="ery:CP97_06430"/>